<protein>
    <recommendedName>
        <fullName evidence="5">Integral membrane protein</fullName>
    </recommendedName>
</protein>
<comment type="caution">
    <text evidence="3">The sequence shown here is derived from an EMBL/GenBank/DDBJ whole genome shotgun (WGS) entry which is preliminary data.</text>
</comment>
<accession>A0ABX0ZZ15</accession>
<evidence type="ECO:0000313" key="4">
    <source>
        <dbReference type="Proteomes" id="UP000734511"/>
    </source>
</evidence>
<evidence type="ECO:0000256" key="1">
    <source>
        <dbReference type="SAM" id="MobiDB-lite"/>
    </source>
</evidence>
<keyword evidence="2" id="KW-1133">Transmembrane helix</keyword>
<feature type="region of interest" description="Disordered" evidence="1">
    <location>
        <begin position="1"/>
        <end position="21"/>
    </location>
</feature>
<organism evidence="3 4">
    <name type="scientific">Actinacidiphila epipremni</name>
    <dbReference type="NCBI Taxonomy" id="2053013"/>
    <lineage>
        <taxon>Bacteria</taxon>
        <taxon>Bacillati</taxon>
        <taxon>Actinomycetota</taxon>
        <taxon>Actinomycetes</taxon>
        <taxon>Kitasatosporales</taxon>
        <taxon>Streptomycetaceae</taxon>
        <taxon>Actinacidiphila</taxon>
    </lineage>
</organism>
<feature type="transmembrane region" description="Helical" evidence="2">
    <location>
        <begin position="129"/>
        <end position="147"/>
    </location>
</feature>
<proteinExistence type="predicted"/>
<reference evidence="3 4" key="1">
    <citation type="submission" date="2020-03" db="EMBL/GenBank/DDBJ databases">
        <title>WGS of actinomycetes isolated from Thailand.</title>
        <authorList>
            <person name="Thawai C."/>
        </authorList>
    </citation>
    <scope>NUCLEOTIDE SEQUENCE [LARGE SCALE GENOMIC DNA]</scope>
    <source>
        <strain evidence="3 4">PRB2-1</strain>
    </source>
</reference>
<feature type="transmembrane region" description="Helical" evidence="2">
    <location>
        <begin position="30"/>
        <end position="48"/>
    </location>
</feature>
<feature type="compositionally biased region" description="Low complexity" evidence="1">
    <location>
        <begin position="7"/>
        <end position="21"/>
    </location>
</feature>
<dbReference type="EMBL" id="JAATEJ010000037">
    <property type="protein sequence ID" value="NJP47967.1"/>
    <property type="molecule type" value="Genomic_DNA"/>
</dbReference>
<feature type="transmembrane region" description="Helical" evidence="2">
    <location>
        <begin position="99"/>
        <end position="123"/>
    </location>
</feature>
<keyword evidence="2" id="KW-0812">Transmembrane</keyword>
<dbReference type="Proteomes" id="UP000734511">
    <property type="component" value="Unassembled WGS sequence"/>
</dbReference>
<evidence type="ECO:0008006" key="5">
    <source>
        <dbReference type="Google" id="ProtNLM"/>
    </source>
</evidence>
<name>A0ABX0ZZ15_9ACTN</name>
<keyword evidence="4" id="KW-1185">Reference proteome</keyword>
<evidence type="ECO:0000313" key="3">
    <source>
        <dbReference type="EMBL" id="NJP47967.1"/>
    </source>
</evidence>
<dbReference type="RefSeq" id="WP_167986797.1">
    <property type="nucleotide sequence ID" value="NZ_JAATEJ010000037.1"/>
</dbReference>
<gene>
    <name evidence="3" type="ORF">HCN08_31860</name>
</gene>
<feature type="transmembrane region" description="Helical" evidence="2">
    <location>
        <begin position="159"/>
        <end position="179"/>
    </location>
</feature>
<evidence type="ECO:0000256" key="2">
    <source>
        <dbReference type="SAM" id="Phobius"/>
    </source>
</evidence>
<feature type="transmembrane region" description="Helical" evidence="2">
    <location>
        <begin position="60"/>
        <end position="78"/>
    </location>
</feature>
<sequence>MTLPSKGGTAPDGPGKGAAAAPRGAPLQRLLFGGVYGTVLASALASALDEEHGTPNAGYDALWILVAALAAAAAHGYAHAISHWTADGRRATAESVRAVLAEWPLVVAVLPTVAALLGAAAGWWAEESAVDVILTVNTAALFGWGLLAARAAGQRWPSACRVGAVDVLLGLFIVSANALTH</sequence>
<keyword evidence="2" id="KW-0472">Membrane</keyword>